<dbReference type="Gene3D" id="3.30.710.10">
    <property type="entry name" value="Potassium Channel Kv1.1, Chain A"/>
    <property type="match status" value="1"/>
</dbReference>
<feature type="region of interest" description="Disordered" evidence="12">
    <location>
        <begin position="461"/>
        <end position="490"/>
    </location>
</feature>
<dbReference type="InterPro" id="IPR000210">
    <property type="entry name" value="BTB/POZ_dom"/>
</dbReference>
<dbReference type="Pfam" id="PF00520">
    <property type="entry name" value="Ion_trans"/>
    <property type="match status" value="1"/>
</dbReference>
<comment type="caution">
    <text evidence="16">The sequence shown here is derived from an EMBL/GenBank/DDBJ whole genome shotgun (WGS) entry which is preliminary data.</text>
</comment>
<dbReference type="Proteomes" id="UP000663834">
    <property type="component" value="Unassembled WGS sequence"/>
</dbReference>
<dbReference type="InterPro" id="IPR027359">
    <property type="entry name" value="Volt_channel_dom_sf"/>
</dbReference>
<evidence type="ECO:0000256" key="5">
    <source>
        <dbReference type="ARBA" id="ARBA00022826"/>
    </source>
</evidence>
<dbReference type="SUPFAM" id="SSF81324">
    <property type="entry name" value="Voltage-gated potassium channels"/>
    <property type="match status" value="1"/>
</dbReference>
<keyword evidence="2" id="KW-0813">Transport</keyword>
<evidence type="ECO:0000256" key="2">
    <source>
        <dbReference type="ARBA" id="ARBA00022448"/>
    </source>
</evidence>
<dbReference type="EMBL" id="CAJOBH010002362">
    <property type="protein sequence ID" value="CAF3902628.1"/>
    <property type="molecule type" value="Genomic_DNA"/>
</dbReference>
<evidence type="ECO:0000256" key="9">
    <source>
        <dbReference type="ARBA" id="ARBA00023065"/>
    </source>
</evidence>
<dbReference type="PANTHER" id="PTHR11537:SF113">
    <property type="entry name" value="POTASSIUM VOLTAGE-GATED CHANNEL PROTEIN SHAKER"/>
    <property type="match status" value="1"/>
</dbReference>
<dbReference type="EMBL" id="CAJNOW010011501">
    <property type="protein sequence ID" value="CAF1598355.1"/>
    <property type="molecule type" value="Genomic_DNA"/>
</dbReference>
<evidence type="ECO:0000256" key="7">
    <source>
        <dbReference type="ARBA" id="ARBA00022958"/>
    </source>
</evidence>
<dbReference type="Pfam" id="PF02214">
    <property type="entry name" value="BTB_2"/>
    <property type="match status" value="1"/>
</dbReference>
<dbReference type="Proteomes" id="UP000681720">
    <property type="component" value="Unassembled WGS sequence"/>
</dbReference>
<dbReference type="EMBL" id="CAJOBJ010001704">
    <property type="protein sequence ID" value="CAF3892284.1"/>
    <property type="molecule type" value="Genomic_DNA"/>
</dbReference>
<feature type="transmembrane region" description="Helical" evidence="13">
    <location>
        <begin position="426"/>
        <end position="447"/>
    </location>
</feature>
<dbReference type="Proteomes" id="UP000663855">
    <property type="component" value="Unassembled WGS sequence"/>
</dbReference>
<proteinExistence type="predicted"/>
<evidence type="ECO:0000256" key="13">
    <source>
        <dbReference type="SAM" id="Phobius"/>
    </source>
</evidence>
<feature type="transmembrane region" description="Helical" evidence="13">
    <location>
        <begin position="362"/>
        <end position="384"/>
    </location>
</feature>
<comment type="subcellular location">
    <subcellularLocation>
        <location evidence="1">Membrane</location>
        <topology evidence="1">Multi-pass membrane protein</topology>
    </subcellularLocation>
</comment>
<evidence type="ECO:0000313" key="15">
    <source>
        <dbReference type="EMBL" id="CAF1531276.1"/>
    </source>
</evidence>
<evidence type="ECO:0000256" key="11">
    <source>
        <dbReference type="ARBA" id="ARBA00023303"/>
    </source>
</evidence>
<reference evidence="16" key="1">
    <citation type="submission" date="2021-02" db="EMBL/GenBank/DDBJ databases">
        <authorList>
            <person name="Nowell W R."/>
        </authorList>
    </citation>
    <scope>NUCLEOTIDE SEQUENCE</scope>
</reference>
<evidence type="ECO:0000313" key="17">
    <source>
        <dbReference type="EMBL" id="CAF3892284.1"/>
    </source>
</evidence>
<accession>A0A816APD6</accession>
<keyword evidence="11" id="KW-0407">Ion channel</keyword>
<organism evidence="16 19">
    <name type="scientific">Rotaria magnacalcarata</name>
    <dbReference type="NCBI Taxonomy" id="392030"/>
    <lineage>
        <taxon>Eukaryota</taxon>
        <taxon>Metazoa</taxon>
        <taxon>Spiralia</taxon>
        <taxon>Gnathifera</taxon>
        <taxon>Rotifera</taxon>
        <taxon>Eurotatoria</taxon>
        <taxon>Bdelloidea</taxon>
        <taxon>Philodinida</taxon>
        <taxon>Philodinidae</taxon>
        <taxon>Rotaria</taxon>
    </lineage>
</organism>
<dbReference type="Gene3D" id="1.10.287.70">
    <property type="match status" value="1"/>
</dbReference>
<dbReference type="GO" id="GO:0005251">
    <property type="term" value="F:delayed rectifier potassium channel activity"/>
    <property type="evidence" value="ECO:0007669"/>
    <property type="project" value="TreeGrafter"/>
</dbReference>
<dbReference type="SMART" id="SM00225">
    <property type="entry name" value="BTB"/>
    <property type="match status" value="1"/>
</dbReference>
<feature type="transmembrane region" description="Helical" evidence="13">
    <location>
        <begin position="289"/>
        <end position="312"/>
    </location>
</feature>
<protein>
    <recommendedName>
        <fullName evidence="14">BTB domain-containing protein</fullName>
    </recommendedName>
</protein>
<feature type="domain" description="BTB" evidence="14">
    <location>
        <begin position="73"/>
        <end position="171"/>
    </location>
</feature>
<evidence type="ECO:0000256" key="12">
    <source>
        <dbReference type="SAM" id="MobiDB-lite"/>
    </source>
</evidence>
<keyword evidence="4 13" id="KW-0812">Transmembrane</keyword>
<dbReference type="EMBL" id="CAJNOV010013749">
    <property type="protein sequence ID" value="CAF1531276.1"/>
    <property type="molecule type" value="Genomic_DNA"/>
</dbReference>
<evidence type="ECO:0000313" key="19">
    <source>
        <dbReference type="Proteomes" id="UP000663834"/>
    </source>
</evidence>
<evidence type="ECO:0000256" key="10">
    <source>
        <dbReference type="ARBA" id="ARBA00023136"/>
    </source>
</evidence>
<evidence type="ECO:0000256" key="3">
    <source>
        <dbReference type="ARBA" id="ARBA00022538"/>
    </source>
</evidence>
<gene>
    <name evidence="18" type="ORF">BYL167_LOCUS8547</name>
    <name evidence="15" type="ORF">CJN711_LOCUS29058</name>
    <name evidence="17" type="ORF">GIL414_LOCUS6111</name>
    <name evidence="16" type="ORF">KQP761_LOCUS21970</name>
</gene>
<evidence type="ECO:0000256" key="6">
    <source>
        <dbReference type="ARBA" id="ARBA00022882"/>
    </source>
</evidence>
<keyword evidence="10 13" id="KW-0472">Membrane</keyword>
<dbReference type="InterPro" id="IPR003972">
    <property type="entry name" value="K_chnl_volt-dep_Kv1"/>
</dbReference>
<evidence type="ECO:0000313" key="18">
    <source>
        <dbReference type="EMBL" id="CAF3902628.1"/>
    </source>
</evidence>
<evidence type="ECO:0000256" key="4">
    <source>
        <dbReference type="ARBA" id="ARBA00022692"/>
    </source>
</evidence>
<dbReference type="InterPro" id="IPR005821">
    <property type="entry name" value="Ion_trans_dom"/>
</dbReference>
<feature type="transmembrane region" description="Helical" evidence="13">
    <location>
        <begin position="200"/>
        <end position="222"/>
    </location>
</feature>
<dbReference type="SUPFAM" id="SSF54695">
    <property type="entry name" value="POZ domain"/>
    <property type="match status" value="1"/>
</dbReference>
<evidence type="ECO:0000259" key="14">
    <source>
        <dbReference type="SMART" id="SM00225"/>
    </source>
</evidence>
<dbReference type="PRINTS" id="PR00169">
    <property type="entry name" value="KCHANNEL"/>
</dbReference>
<dbReference type="OrthoDB" id="415460at2759"/>
<dbReference type="InterPro" id="IPR011333">
    <property type="entry name" value="SKP1/BTB/POZ_sf"/>
</dbReference>
<keyword evidence="5" id="KW-0631">Potassium channel</keyword>
<dbReference type="GO" id="GO:0008076">
    <property type="term" value="C:voltage-gated potassium channel complex"/>
    <property type="evidence" value="ECO:0007669"/>
    <property type="project" value="InterPro"/>
</dbReference>
<keyword evidence="6" id="KW-0851">Voltage-gated channel</keyword>
<evidence type="ECO:0000256" key="8">
    <source>
        <dbReference type="ARBA" id="ARBA00022989"/>
    </source>
</evidence>
<evidence type="ECO:0000256" key="1">
    <source>
        <dbReference type="ARBA" id="ARBA00004141"/>
    </source>
</evidence>
<dbReference type="AlphaFoldDB" id="A0A816APD6"/>
<dbReference type="PANTHER" id="PTHR11537">
    <property type="entry name" value="VOLTAGE-GATED POTASSIUM CHANNEL"/>
    <property type="match status" value="1"/>
</dbReference>
<dbReference type="PRINTS" id="PR01496">
    <property type="entry name" value="SHAKERCHANEL"/>
</dbReference>
<keyword evidence="7" id="KW-0630">Potassium</keyword>
<dbReference type="FunFam" id="1.10.287.70:FF:000028">
    <property type="entry name" value="potassium voltage-gated channel subfamily D member 3"/>
    <property type="match status" value="1"/>
</dbReference>
<dbReference type="Proteomes" id="UP000681967">
    <property type="component" value="Unassembled WGS sequence"/>
</dbReference>
<keyword evidence="9" id="KW-0406">Ion transport</keyword>
<dbReference type="Gene3D" id="1.20.120.350">
    <property type="entry name" value="Voltage-gated potassium channels. Chain C"/>
    <property type="match status" value="1"/>
</dbReference>
<keyword evidence="3" id="KW-0633">Potassium transport</keyword>
<dbReference type="InterPro" id="IPR003131">
    <property type="entry name" value="T1-type_BTB"/>
</dbReference>
<dbReference type="GO" id="GO:0051260">
    <property type="term" value="P:protein homooligomerization"/>
    <property type="evidence" value="ECO:0007669"/>
    <property type="project" value="InterPro"/>
</dbReference>
<keyword evidence="8 13" id="KW-1133">Transmembrane helix</keyword>
<dbReference type="GO" id="GO:0001508">
    <property type="term" value="P:action potential"/>
    <property type="evidence" value="ECO:0007669"/>
    <property type="project" value="TreeGrafter"/>
</dbReference>
<name>A0A816APD6_9BILA</name>
<evidence type="ECO:0000313" key="16">
    <source>
        <dbReference type="EMBL" id="CAF1598355.1"/>
    </source>
</evidence>
<dbReference type="InterPro" id="IPR028325">
    <property type="entry name" value="VG_K_chnl"/>
</dbReference>
<feature type="transmembrane region" description="Helical" evidence="13">
    <location>
        <begin position="254"/>
        <end position="277"/>
    </location>
</feature>
<sequence>MASSIPIPEKTAVYGDVNRQRYRNYRKNISDNSSIDRSNTINLRMLTYDEGMTSIQSFKSCDESMKESNEQSSIVTINVSGCRFETHLSTLENFPETLLGNARKRNAFWIKERKEYFFDRNRACFESILGYYQSNGRLHRPDTIELDEFLEEISFFELGSTARAQIVKPTILNKPKSQPMPKTKCRRVIWRLLEYPQYSMLARVIDIITIIVTVLSCVASAIETLPNIINRPVDICREQANLSLNETHVPICSAIYSSVFFIIQTICVGYFTIEFLLHLISTPSYKRYLLSLFTYVDLAAIIPYFVSLGIILSHSYIDTGRNTTLQMSILRSLRLLRILKMYRLFRHLKSLRVLGRTLKESVADFAGALCGLIIFAFLFGAAAYSAENETNREVFDSIPKATYWGIITITTVGYGDMYPITFTGRIIASLCALSGAVIIGMFVSVLVDRYQRAFNQKMDSIDQQMSSADTNDEERNILEESSSDTQQTDQQLSMRSKLNFSISMNDGNIDDHLANQIVRNLNEKIIELQQTINREIQLQIIDNDNTICTQSDTGS</sequence>